<organism evidence="13 14">
    <name type="scientific">Cyclotella cryptica</name>
    <dbReference type="NCBI Taxonomy" id="29204"/>
    <lineage>
        <taxon>Eukaryota</taxon>
        <taxon>Sar</taxon>
        <taxon>Stramenopiles</taxon>
        <taxon>Ochrophyta</taxon>
        <taxon>Bacillariophyta</taxon>
        <taxon>Coscinodiscophyceae</taxon>
        <taxon>Thalassiosirophycidae</taxon>
        <taxon>Stephanodiscales</taxon>
        <taxon>Stephanodiscaceae</taxon>
        <taxon>Cyclotella</taxon>
    </lineage>
</organism>
<evidence type="ECO:0000259" key="12">
    <source>
        <dbReference type="PROSITE" id="PS51767"/>
    </source>
</evidence>
<keyword evidence="7 11" id="KW-1133">Transmembrane helix</keyword>
<evidence type="ECO:0000256" key="9">
    <source>
        <dbReference type="SAM" id="Coils"/>
    </source>
</evidence>
<evidence type="ECO:0000256" key="6">
    <source>
        <dbReference type="ARBA" id="ARBA00022801"/>
    </source>
</evidence>
<evidence type="ECO:0000256" key="8">
    <source>
        <dbReference type="ARBA" id="ARBA00023136"/>
    </source>
</evidence>
<keyword evidence="4 11" id="KW-0812">Transmembrane</keyword>
<evidence type="ECO:0000256" key="11">
    <source>
        <dbReference type="SAM" id="Phobius"/>
    </source>
</evidence>
<dbReference type="PROSITE" id="PS51767">
    <property type="entry name" value="PEPTIDASE_A1"/>
    <property type="match status" value="1"/>
</dbReference>
<feature type="coiled-coil region" evidence="9">
    <location>
        <begin position="739"/>
        <end position="794"/>
    </location>
</feature>
<keyword evidence="5" id="KW-0732">Signal</keyword>
<dbReference type="EMBL" id="JABMIG020000167">
    <property type="protein sequence ID" value="KAL3787872.1"/>
    <property type="molecule type" value="Genomic_DNA"/>
</dbReference>
<keyword evidence="14" id="KW-1185">Reference proteome</keyword>
<evidence type="ECO:0000313" key="13">
    <source>
        <dbReference type="EMBL" id="KAL3787872.1"/>
    </source>
</evidence>
<comment type="subcellular location">
    <subcellularLocation>
        <location evidence="1">Membrane</location>
    </subcellularLocation>
</comment>
<dbReference type="InterPro" id="IPR033121">
    <property type="entry name" value="PEPTIDASE_A1"/>
</dbReference>
<dbReference type="Gene3D" id="2.40.70.10">
    <property type="entry name" value="Acid Proteases"/>
    <property type="match status" value="3"/>
</dbReference>
<feature type="transmembrane region" description="Helical" evidence="11">
    <location>
        <begin position="71"/>
        <end position="89"/>
    </location>
</feature>
<evidence type="ECO:0000256" key="4">
    <source>
        <dbReference type="ARBA" id="ARBA00022692"/>
    </source>
</evidence>
<dbReference type="GO" id="GO:0008233">
    <property type="term" value="F:peptidase activity"/>
    <property type="evidence" value="ECO:0007669"/>
    <property type="project" value="UniProtKB-KW"/>
</dbReference>
<dbReference type="InterPro" id="IPR032799">
    <property type="entry name" value="TAXi_C"/>
</dbReference>
<dbReference type="PANTHER" id="PTHR13683:SF375">
    <property type="entry name" value="PEPTIDASE A1 DOMAIN-CONTAINING PROTEIN"/>
    <property type="match status" value="1"/>
</dbReference>
<dbReference type="InterPro" id="IPR021109">
    <property type="entry name" value="Peptidase_aspartic_dom_sf"/>
</dbReference>
<evidence type="ECO:0000313" key="14">
    <source>
        <dbReference type="Proteomes" id="UP001516023"/>
    </source>
</evidence>
<evidence type="ECO:0000256" key="5">
    <source>
        <dbReference type="ARBA" id="ARBA00022729"/>
    </source>
</evidence>
<feature type="compositionally biased region" description="Basic and acidic residues" evidence="10">
    <location>
        <begin position="1060"/>
        <end position="1083"/>
    </location>
</feature>
<name>A0ABD3PIX0_9STRA</name>
<feature type="region of interest" description="Disordered" evidence="10">
    <location>
        <begin position="682"/>
        <end position="702"/>
    </location>
</feature>
<feature type="region of interest" description="Disordered" evidence="10">
    <location>
        <begin position="1044"/>
        <end position="1083"/>
    </location>
</feature>
<comment type="similarity">
    <text evidence="2">Belongs to the peptidase A1 family.</text>
</comment>
<evidence type="ECO:0000256" key="7">
    <source>
        <dbReference type="ARBA" id="ARBA00022989"/>
    </source>
</evidence>
<dbReference type="PANTHER" id="PTHR13683">
    <property type="entry name" value="ASPARTYL PROTEASES"/>
    <property type="match status" value="1"/>
</dbReference>
<evidence type="ECO:0000256" key="10">
    <source>
        <dbReference type="SAM" id="MobiDB-lite"/>
    </source>
</evidence>
<evidence type="ECO:0000256" key="1">
    <source>
        <dbReference type="ARBA" id="ARBA00004370"/>
    </source>
</evidence>
<dbReference type="GO" id="GO:0006508">
    <property type="term" value="P:proteolysis"/>
    <property type="evidence" value="ECO:0007669"/>
    <property type="project" value="UniProtKB-KW"/>
</dbReference>
<keyword evidence="9" id="KW-0175">Coiled coil</keyword>
<keyword evidence="3" id="KW-0645">Protease</keyword>
<keyword evidence="6" id="KW-0378">Hydrolase</keyword>
<dbReference type="Pfam" id="PF14541">
    <property type="entry name" value="TAXi_C"/>
    <property type="match status" value="1"/>
</dbReference>
<dbReference type="GO" id="GO:0016020">
    <property type="term" value="C:membrane"/>
    <property type="evidence" value="ECO:0007669"/>
    <property type="project" value="UniProtKB-SubCell"/>
</dbReference>
<dbReference type="Proteomes" id="UP001516023">
    <property type="component" value="Unassembled WGS sequence"/>
</dbReference>
<feature type="region of interest" description="Disordered" evidence="10">
    <location>
        <begin position="1004"/>
        <end position="1027"/>
    </location>
</feature>
<dbReference type="Pfam" id="PF14543">
    <property type="entry name" value="TAXi_N"/>
    <property type="match status" value="1"/>
</dbReference>
<comment type="caution">
    <text evidence="13">The sequence shown here is derived from an EMBL/GenBank/DDBJ whole genome shotgun (WGS) entry which is preliminary data.</text>
</comment>
<dbReference type="InterPro" id="IPR001461">
    <property type="entry name" value="Aspartic_peptidase_A1"/>
</dbReference>
<keyword evidence="8 11" id="KW-0472">Membrane</keyword>
<accession>A0ABD3PIX0</accession>
<feature type="compositionally biased region" description="Low complexity" evidence="10">
    <location>
        <begin position="687"/>
        <end position="696"/>
    </location>
</feature>
<protein>
    <recommendedName>
        <fullName evidence="12">Peptidase A1 domain-containing protein</fullName>
    </recommendedName>
</protein>
<sequence length="1290" mass="145763">MRQGRDDRSCLRFFTWQVPQEELYDFEDSHRHPSSFTGFIAAESTPRLISHVFTNIHMPSFVSSLRRTTRALTFTAVLWLVSCWIWTIHNLHTIASSSPGTPLLIPLSRQRSLSNRIQQLDQIPGAENNVDTSGLKNGYKNLRAVATPQEYLVQSTTTTAAAQPSTIAINAPPPISSLIFPLHAKSGTHHAYLYIGSPPQRQTLIVDTGSRLTAFPCRPHCSDCGVHASPRFDINQSTSLSIVPCNECLLSRTEFELESYFKGNGVGGNSGDGDVNVELMPSSVRGVGLRGSNHVNSRRGMLPPSCTKKQCDINQKYTEGSSWSAFEVRDNVWLGSDDRNESNAQYFEFSKPFVFGCQVSEEGLFQSQYADGIMGLSMYTQTLVGSWYSQGAIPHESFSLCFHARGGHISLGGTASKYYEEQASSNRARHLTPMQFIPFARHNTWYFTVTVTSISVGDHVLPSDILQFLNDHKGTIVDSGTTDTFLSHKVAQAFSIAWSKVVGKKYSNKVQQYSYEQFLKLPIITFEFHGGTQWDVRPEAYMEAAAENSDQNDADSTIAQSNHVPWMGKRGFTSRIYVDEPHGAVLGANMMMDHDVYFDVANRRLEDKYNTIATSRQHRRRSSCTDMTSTMATRATQIGAVQRRLHKALHHPLPTMSRLSRTSSLGGPLALFYPTASQHLGGAHLMSSAPSEQPTEEQPPQPDARLLSQIYNQNRALYKKSVSHLRKTYFAEIQSQRERDAAVAAAADAKKKREVLERRRLKAVRAADNAMRQIRKAEERRIEWEKELEVTQKLRDRKKALYQKARQRIVDQLEAECHLWLTTEEEVERALGNPTASQILWARPGGIIGAPSGSSTGFGDEDFWRYESHTWDARPIYKNPAEIMLEELEEMSYLQANISTEYWTDEKVRKYERREERARLRAIVREEGRRALLEKQRELMRDLYGSGAQEEKKGVKLPPSAMPAPKLDYLADYDAQEREGVEILKRDARKFFIFESDLPGTSNLGGHHSLGAESDNPDDNLNGDSASSTAQVVTGASLGRPIALRNPFFSDRPTPFPLRVGRDLPKDSRTEKEKKRDERQERMRAAAEEAALAAKTGTAYEIAMAAEEDLDDGSEDVNYDFAEDEAEKELWEGQMGEWSAMDKRVFNMTPPFKRLTNDEIDWMLEKLKSKTKQLQERIDFEDKFRKQELASSGDKKSRPLETLDDVDRYVMQDLGYDMDMLEAMVKELTPEQSAALEEIDFSGRVDITMEEMEMEVRKVPGLTDSQVKLLVEMEMSLLKNEALSKITKMG</sequence>
<gene>
    <name evidence="13" type="ORF">HJC23_000414</name>
</gene>
<reference evidence="13 14" key="1">
    <citation type="journal article" date="2020" name="G3 (Bethesda)">
        <title>Improved Reference Genome for Cyclotella cryptica CCMP332, a Model for Cell Wall Morphogenesis, Salinity Adaptation, and Lipid Production in Diatoms (Bacillariophyta).</title>
        <authorList>
            <person name="Roberts W.R."/>
            <person name="Downey K.M."/>
            <person name="Ruck E.C."/>
            <person name="Traller J.C."/>
            <person name="Alverson A.J."/>
        </authorList>
    </citation>
    <scope>NUCLEOTIDE SEQUENCE [LARGE SCALE GENOMIC DNA]</scope>
    <source>
        <strain evidence="13 14">CCMP332</strain>
    </source>
</reference>
<dbReference type="SUPFAM" id="SSF50630">
    <property type="entry name" value="Acid proteases"/>
    <property type="match status" value="1"/>
</dbReference>
<proteinExistence type="inferred from homology"/>
<evidence type="ECO:0000256" key="2">
    <source>
        <dbReference type="ARBA" id="ARBA00007447"/>
    </source>
</evidence>
<dbReference type="InterPro" id="IPR032861">
    <property type="entry name" value="TAXi_N"/>
</dbReference>
<evidence type="ECO:0000256" key="3">
    <source>
        <dbReference type="ARBA" id="ARBA00022670"/>
    </source>
</evidence>
<feature type="domain" description="Peptidase A1" evidence="12">
    <location>
        <begin position="189"/>
        <end position="608"/>
    </location>
</feature>